<reference evidence="1" key="1">
    <citation type="journal article" date="2015" name="Nature">
        <title>Complex archaea that bridge the gap between prokaryotes and eukaryotes.</title>
        <authorList>
            <person name="Spang A."/>
            <person name="Saw J.H."/>
            <person name="Jorgensen S.L."/>
            <person name="Zaremba-Niedzwiedzka K."/>
            <person name="Martijn J."/>
            <person name="Lind A.E."/>
            <person name="van Eijk R."/>
            <person name="Schleper C."/>
            <person name="Guy L."/>
            <person name="Ettema T.J."/>
        </authorList>
    </citation>
    <scope>NUCLEOTIDE SEQUENCE</scope>
</reference>
<dbReference type="EMBL" id="LAZR01000076">
    <property type="protein sequence ID" value="KKN94707.1"/>
    <property type="molecule type" value="Genomic_DNA"/>
</dbReference>
<sequence>MPKDNITDFNLCAGLLFTQAFQAFPEDAVLDKNIICETLLDRDLPVIKVDVCGQPDSIEPDHQRALKLVDSTARWLIEEGYFRTRSDNFSPYSVTLTQKGFYILGAEPLSQNENRLGAELVKNVESGMWEGVRKLTSDIFVAGIKLGWQELTKVPGGTG</sequence>
<proteinExistence type="predicted"/>
<dbReference type="AlphaFoldDB" id="A0A0F9V4T0"/>
<evidence type="ECO:0000313" key="1">
    <source>
        <dbReference type="EMBL" id="KKN94707.1"/>
    </source>
</evidence>
<name>A0A0F9V4T0_9ZZZZ</name>
<accession>A0A0F9V4T0</accession>
<protein>
    <submittedName>
        <fullName evidence="1">Uncharacterized protein</fullName>
    </submittedName>
</protein>
<gene>
    <name evidence="1" type="ORF">LCGC14_0185230</name>
</gene>
<comment type="caution">
    <text evidence="1">The sequence shown here is derived from an EMBL/GenBank/DDBJ whole genome shotgun (WGS) entry which is preliminary data.</text>
</comment>
<organism evidence="1">
    <name type="scientific">marine sediment metagenome</name>
    <dbReference type="NCBI Taxonomy" id="412755"/>
    <lineage>
        <taxon>unclassified sequences</taxon>
        <taxon>metagenomes</taxon>
        <taxon>ecological metagenomes</taxon>
    </lineage>
</organism>